<evidence type="ECO:0000313" key="1">
    <source>
        <dbReference type="EMBL" id="KAG0448816.1"/>
    </source>
</evidence>
<dbReference type="OrthoDB" id="3176171at2759"/>
<protein>
    <submittedName>
        <fullName evidence="1">Uncharacterized protein</fullName>
    </submittedName>
</protein>
<proteinExistence type="predicted"/>
<sequence length="57" mass="6619">KYPLRETNRFTNLDTGRRREDKEILIHDDGRSSEVAGMKKTLVLQGREAPRGRRPPT</sequence>
<accession>A0A835PB12</accession>
<organism evidence="1 2">
    <name type="scientific">Vanilla planifolia</name>
    <name type="common">Vanilla</name>
    <dbReference type="NCBI Taxonomy" id="51239"/>
    <lineage>
        <taxon>Eukaryota</taxon>
        <taxon>Viridiplantae</taxon>
        <taxon>Streptophyta</taxon>
        <taxon>Embryophyta</taxon>
        <taxon>Tracheophyta</taxon>
        <taxon>Spermatophyta</taxon>
        <taxon>Magnoliopsida</taxon>
        <taxon>Liliopsida</taxon>
        <taxon>Asparagales</taxon>
        <taxon>Orchidaceae</taxon>
        <taxon>Vanilloideae</taxon>
        <taxon>Vanilleae</taxon>
        <taxon>Vanilla</taxon>
    </lineage>
</organism>
<feature type="non-terminal residue" evidence="1">
    <location>
        <position position="1"/>
    </location>
</feature>
<keyword evidence="2" id="KW-1185">Reference proteome</keyword>
<gene>
    <name evidence="1" type="ORF">HPP92_027646</name>
</gene>
<evidence type="ECO:0000313" key="2">
    <source>
        <dbReference type="Proteomes" id="UP000636800"/>
    </source>
</evidence>
<dbReference type="EMBL" id="JADCNL010000266">
    <property type="protein sequence ID" value="KAG0448816.1"/>
    <property type="molecule type" value="Genomic_DNA"/>
</dbReference>
<dbReference type="Proteomes" id="UP000636800">
    <property type="component" value="Unassembled WGS sequence"/>
</dbReference>
<reference evidence="1 2" key="1">
    <citation type="journal article" date="2020" name="Nat. Food">
        <title>A phased Vanilla planifolia genome enables genetic improvement of flavour and production.</title>
        <authorList>
            <person name="Hasing T."/>
            <person name="Tang H."/>
            <person name="Brym M."/>
            <person name="Khazi F."/>
            <person name="Huang T."/>
            <person name="Chambers A.H."/>
        </authorList>
    </citation>
    <scope>NUCLEOTIDE SEQUENCE [LARGE SCALE GENOMIC DNA]</scope>
    <source>
        <tissue evidence="1">Leaf</tissue>
    </source>
</reference>
<name>A0A835PB12_VANPL</name>
<comment type="caution">
    <text evidence="1">The sequence shown here is derived from an EMBL/GenBank/DDBJ whole genome shotgun (WGS) entry which is preliminary data.</text>
</comment>
<dbReference type="AlphaFoldDB" id="A0A835PB12"/>